<reference evidence="2 3" key="1">
    <citation type="journal article" date="2012" name="BMC Genomics">
        <title>Comparative genomic analysis of human infective Trypanosoma cruzi lineages with the bat-restricted subspecies T. cruzi marinkellei.</title>
        <authorList>
            <person name="Franzen O."/>
            <person name="Talavera-Lopez C."/>
            <person name="Ochaya S."/>
            <person name="Butler C.E."/>
            <person name="Messenger L.A."/>
            <person name="Lewis M.D."/>
            <person name="Llewellyn M.S."/>
            <person name="Marinkelle C.J."/>
            <person name="Tyler K.M."/>
            <person name="Miles M.A."/>
            <person name="Andersson B."/>
        </authorList>
    </citation>
    <scope>NUCLEOTIDE SEQUENCE [LARGE SCALE GENOMIC DNA]</scope>
    <source>
        <strain evidence="2 3">B7</strain>
    </source>
</reference>
<sequence>MWGPLQVSEPQAEHVGRVPSFWADERTPPQIGLDNVNPPLAGRLGLAPLTSVTCSGGGGGGSAKEGTAPPTNNGLIVIRGARAALPKSGQESHRTSARCHDSGHDVRVDVGNKAHATPTTACHAVYVTFLSSRTSSQFRRLTAVRKPTCQALTPSCRRYRAMTASASAITLRGIPRRHGENIKSAGRPRYTKESGIMQTFSVTSPCTASASRRSDSIAEKESVATGTRVGNRNAAARREPGSVRGHAQWRGAPLGRSMQGCQPLRGEFPRGARLSGE</sequence>
<comment type="caution">
    <text evidence="2">The sequence shown here is derived from an EMBL/GenBank/DDBJ whole genome shotgun (WGS) entry which is preliminary data.</text>
</comment>
<feature type="region of interest" description="Disordered" evidence="1">
    <location>
        <begin position="85"/>
        <end position="104"/>
    </location>
</feature>
<evidence type="ECO:0000256" key="1">
    <source>
        <dbReference type="SAM" id="MobiDB-lite"/>
    </source>
</evidence>
<dbReference type="OrthoDB" id="10496667at2759"/>
<dbReference type="Proteomes" id="UP000007350">
    <property type="component" value="Unassembled WGS sequence"/>
</dbReference>
<feature type="compositionally biased region" description="Basic and acidic residues" evidence="1">
    <location>
        <begin position="212"/>
        <end position="222"/>
    </location>
</feature>
<protein>
    <submittedName>
        <fullName evidence="2">Thimet oligopeptidase, putative,metallo-peptidase, clan MA(E), family M3, putative</fullName>
    </submittedName>
</protein>
<evidence type="ECO:0000313" key="3">
    <source>
        <dbReference type="Proteomes" id="UP000007350"/>
    </source>
</evidence>
<gene>
    <name evidence="2" type="ORF">MOQ_005483</name>
</gene>
<evidence type="ECO:0000313" key="2">
    <source>
        <dbReference type="EMBL" id="EKF30701.1"/>
    </source>
</evidence>
<proteinExistence type="predicted"/>
<accession>K2N7M1</accession>
<dbReference type="EMBL" id="AHKC01011826">
    <property type="protein sequence ID" value="EKF30701.1"/>
    <property type="molecule type" value="Genomic_DNA"/>
</dbReference>
<feature type="compositionally biased region" description="Basic and acidic residues" evidence="1">
    <location>
        <begin position="90"/>
        <end position="104"/>
    </location>
</feature>
<feature type="region of interest" description="Disordered" evidence="1">
    <location>
        <begin position="205"/>
        <end position="277"/>
    </location>
</feature>
<name>K2N7M1_TRYCR</name>
<keyword evidence="3" id="KW-1185">Reference proteome</keyword>
<organism evidence="2 3">
    <name type="scientific">Trypanosoma cruzi marinkellei</name>
    <dbReference type="NCBI Taxonomy" id="85056"/>
    <lineage>
        <taxon>Eukaryota</taxon>
        <taxon>Discoba</taxon>
        <taxon>Euglenozoa</taxon>
        <taxon>Kinetoplastea</taxon>
        <taxon>Metakinetoplastina</taxon>
        <taxon>Trypanosomatida</taxon>
        <taxon>Trypanosomatidae</taxon>
        <taxon>Trypanosoma</taxon>
        <taxon>Schizotrypanum</taxon>
    </lineage>
</organism>
<dbReference type="AlphaFoldDB" id="K2N7M1"/>